<feature type="chain" id="PRO_5043427688" description="DUF1365 domain-containing protein" evidence="1">
    <location>
        <begin position="22"/>
        <end position="301"/>
    </location>
</feature>
<dbReference type="EMBL" id="BAABME010004858">
    <property type="protein sequence ID" value="GAA0163816.1"/>
    <property type="molecule type" value="Genomic_DNA"/>
</dbReference>
<dbReference type="PANTHER" id="PTHR33973">
    <property type="entry name" value="OS07G0153300 PROTEIN"/>
    <property type="match status" value="1"/>
</dbReference>
<evidence type="ECO:0008006" key="4">
    <source>
        <dbReference type="Google" id="ProtNLM"/>
    </source>
</evidence>
<protein>
    <recommendedName>
        <fullName evidence="4">DUF1365 domain-containing protein</fullName>
    </recommendedName>
</protein>
<organism evidence="2 3">
    <name type="scientific">Lithospermum erythrorhizon</name>
    <name type="common">Purple gromwell</name>
    <name type="synonym">Lithospermum officinale var. erythrorhizon</name>
    <dbReference type="NCBI Taxonomy" id="34254"/>
    <lineage>
        <taxon>Eukaryota</taxon>
        <taxon>Viridiplantae</taxon>
        <taxon>Streptophyta</taxon>
        <taxon>Embryophyta</taxon>
        <taxon>Tracheophyta</taxon>
        <taxon>Spermatophyta</taxon>
        <taxon>Magnoliopsida</taxon>
        <taxon>eudicotyledons</taxon>
        <taxon>Gunneridae</taxon>
        <taxon>Pentapetalae</taxon>
        <taxon>asterids</taxon>
        <taxon>lamiids</taxon>
        <taxon>Boraginales</taxon>
        <taxon>Boraginaceae</taxon>
        <taxon>Boraginoideae</taxon>
        <taxon>Lithospermeae</taxon>
        <taxon>Lithospermum</taxon>
    </lineage>
</organism>
<keyword evidence="1" id="KW-0732">Signal</keyword>
<dbReference type="Pfam" id="PF07103">
    <property type="entry name" value="DUF1365"/>
    <property type="match status" value="2"/>
</dbReference>
<comment type="caution">
    <text evidence="2">The sequence shown here is derived from an EMBL/GenBank/DDBJ whole genome shotgun (WGS) entry which is preliminary data.</text>
</comment>
<sequence>MEIIHLLWSILTTCLTALTQSLILPFRRHVESRAACQVRLYEGSVWHQRKAPVQHSFQYSVRYALYELDHSPTEHLSASQARLFAGTNGPVFLLSIPPSVGYEQNPLSVYYCYENEGSTLSLKKCIAEVTNTPWGERVVFLFDPNSDTVAKPLHVSPFMDMHGNWRIKANAPGDSLAIEISVQHPELGDYFTATLMAKKVSSLMVGDHALFFWLMPHKVALWIYWHALKLWWKGVPFIQHPRYSNPEYREEATRRDRKVRLKSVECIGQNLIGESSSISNEFDTNVKDHCFRWRDAKWPWC</sequence>
<gene>
    <name evidence="2" type="ORF">LIER_19593</name>
</gene>
<feature type="signal peptide" evidence="1">
    <location>
        <begin position="1"/>
        <end position="21"/>
    </location>
</feature>
<dbReference type="PANTHER" id="PTHR33973:SF4">
    <property type="entry name" value="OS07G0153300 PROTEIN"/>
    <property type="match status" value="1"/>
</dbReference>
<dbReference type="Proteomes" id="UP001454036">
    <property type="component" value="Unassembled WGS sequence"/>
</dbReference>
<evidence type="ECO:0000313" key="2">
    <source>
        <dbReference type="EMBL" id="GAA0163816.1"/>
    </source>
</evidence>
<dbReference type="InterPro" id="IPR010775">
    <property type="entry name" value="DUF1365"/>
</dbReference>
<dbReference type="AlphaFoldDB" id="A0AAV3QKM1"/>
<reference evidence="2 3" key="1">
    <citation type="submission" date="2024-01" db="EMBL/GenBank/DDBJ databases">
        <title>The complete chloroplast genome sequence of Lithospermum erythrorhizon: insights into the phylogenetic relationship among Boraginaceae species and the maternal lineages of purple gromwells.</title>
        <authorList>
            <person name="Okada T."/>
            <person name="Watanabe K."/>
        </authorList>
    </citation>
    <scope>NUCLEOTIDE SEQUENCE [LARGE SCALE GENOMIC DNA]</scope>
</reference>
<evidence type="ECO:0000313" key="3">
    <source>
        <dbReference type="Proteomes" id="UP001454036"/>
    </source>
</evidence>
<proteinExistence type="predicted"/>
<keyword evidence="3" id="KW-1185">Reference proteome</keyword>
<name>A0AAV3QKM1_LITER</name>
<evidence type="ECO:0000256" key="1">
    <source>
        <dbReference type="SAM" id="SignalP"/>
    </source>
</evidence>
<accession>A0AAV3QKM1</accession>